<proteinExistence type="inferred from homology"/>
<feature type="domain" description="NAD-dependent epimerase/dehydratase" evidence="2">
    <location>
        <begin position="3"/>
        <end position="55"/>
    </location>
</feature>
<comment type="similarity">
    <text evidence="1">Belongs to the NAD(P)-dependent epimerase/dehydratase family.</text>
</comment>
<name>A0A382GYM2_9ZZZZ</name>
<protein>
    <recommendedName>
        <fullName evidence="2">NAD-dependent epimerase/dehydratase domain-containing protein</fullName>
    </recommendedName>
</protein>
<dbReference type="Gene3D" id="3.40.50.720">
    <property type="entry name" value="NAD(P)-binding Rossmann-like Domain"/>
    <property type="match status" value="1"/>
</dbReference>
<dbReference type="InterPro" id="IPR001509">
    <property type="entry name" value="Epimerase_deHydtase"/>
</dbReference>
<evidence type="ECO:0000313" key="3">
    <source>
        <dbReference type="EMBL" id="SVB79653.1"/>
    </source>
</evidence>
<accession>A0A382GYM2</accession>
<dbReference type="SUPFAM" id="SSF51735">
    <property type="entry name" value="NAD(P)-binding Rossmann-fold domains"/>
    <property type="match status" value="1"/>
</dbReference>
<dbReference type="InterPro" id="IPR036291">
    <property type="entry name" value="NAD(P)-bd_dom_sf"/>
</dbReference>
<gene>
    <name evidence="3" type="ORF">METZ01_LOCUS232507</name>
</gene>
<dbReference type="Gene3D" id="3.90.25.10">
    <property type="entry name" value="UDP-galactose 4-epimerase, domain 1"/>
    <property type="match status" value="1"/>
</dbReference>
<dbReference type="PANTHER" id="PTHR43000">
    <property type="entry name" value="DTDP-D-GLUCOSE 4,6-DEHYDRATASE-RELATED"/>
    <property type="match status" value="1"/>
</dbReference>
<dbReference type="Pfam" id="PF01370">
    <property type="entry name" value="Epimerase"/>
    <property type="match status" value="1"/>
</dbReference>
<reference evidence="3" key="1">
    <citation type="submission" date="2018-05" db="EMBL/GenBank/DDBJ databases">
        <authorList>
            <person name="Lanie J.A."/>
            <person name="Ng W.-L."/>
            <person name="Kazmierczak K.M."/>
            <person name="Andrzejewski T.M."/>
            <person name="Davidsen T.M."/>
            <person name="Wayne K.J."/>
            <person name="Tettelin H."/>
            <person name="Glass J.I."/>
            <person name="Rusch D."/>
            <person name="Podicherti R."/>
            <person name="Tsui H.-C.T."/>
            <person name="Winkler M.E."/>
        </authorList>
    </citation>
    <scope>NUCLEOTIDE SEQUENCE</scope>
</reference>
<organism evidence="3">
    <name type="scientific">marine metagenome</name>
    <dbReference type="NCBI Taxonomy" id="408172"/>
    <lineage>
        <taxon>unclassified sequences</taxon>
        <taxon>metagenomes</taxon>
        <taxon>ecological metagenomes</taxon>
    </lineage>
</organism>
<dbReference type="AlphaFoldDB" id="A0A382GYM2"/>
<evidence type="ECO:0000256" key="1">
    <source>
        <dbReference type="ARBA" id="ARBA00007637"/>
    </source>
</evidence>
<evidence type="ECO:0000259" key="2">
    <source>
        <dbReference type="Pfam" id="PF01370"/>
    </source>
</evidence>
<dbReference type="EMBL" id="UINC01057948">
    <property type="protein sequence ID" value="SVB79653.1"/>
    <property type="molecule type" value="Genomic_DNA"/>
</dbReference>
<feature type="non-terminal residue" evidence="3">
    <location>
        <position position="1"/>
    </location>
</feature>
<sequence>VAVVMKMLACLDRGDPPTVYGDGTQAYDFVSVRDCARANVAAMKAGAVDRCYNVCTGTRTSIGELAAVLIDLTGQQVDVDYRPSEVSFVSNRIGDPTAARLDLDFVAETDLADGLRELIDWRNDHRRRRAGG</sequence>